<dbReference type="SUPFAM" id="SSF52540">
    <property type="entry name" value="P-loop containing nucleoside triphosphate hydrolases"/>
    <property type="match status" value="1"/>
</dbReference>
<dbReference type="AlphaFoldDB" id="A0A2N5PYB0"/>
<dbReference type="Pfam" id="PF20720">
    <property type="entry name" value="nSTAND3"/>
    <property type="match status" value="1"/>
</dbReference>
<name>A0A2N5PYB0_MEDGN</name>
<gene>
    <name evidence="2" type="ORF">CDL20_10805</name>
</gene>
<proteinExistence type="predicted"/>
<comment type="caution">
    <text evidence="2">The sequence shown here is derived from an EMBL/GenBank/DDBJ whole genome shotgun (WGS) entry which is preliminary data.</text>
</comment>
<evidence type="ECO:0000313" key="3">
    <source>
        <dbReference type="Proteomes" id="UP000234840"/>
    </source>
</evidence>
<sequence>MANIESIKQKILQLDAGSFQNLCDSYLYKIGYPNIVSLGGEAGTRKTTLGTPDTYFIASNGKYVFVEYTTQKKNLFAKIKDDLEKCLDTSKTGVPHDKISEIIYCHTSSNLTPLQDSEIKALCEDIGIKLTVIGIDKLAEDIYLFHHNLSRDFLGISISTGQIQSYDDFVNSYNSNRMAAPIDTQFLFREKEFKDIGDAYLKVDVVILNGSAGTGKTRLALHYVKNHPDANNEKVYCIHSNALPIYEDLKLFIDRPGNYFLFIDDANQLSGLQHIIRYVSMKPEGYNVKILITVRDYALQKVIKDVREITSYEIVNINVFSDDESKKLLETSLGILNQEYQERIIRIAEGNARIAILAGKVACNSNRLDSINDVSQLYEDYYGSSLEDNQLLLNKNMCMTAGIVAFLEAIHLEHIDTFLPILHEKGLNRDDFIENVRILHELEIVDICNDKAVRFSEQCLSNYLLKYVFFDKKLIGLSEMIKACFQSYRERTISSVNTLLNIFRNETLFNFVEKEIKLLWDELSIEKSPAFFEFVKAFFRINPTEKLLILQNEIESEEGVICEWSDIDTDEGKNYQNVTDDIIKILGGFADMRDLPTACDLFFQYYFKRPDLYMEFYHAVNLYFGINKDSANYGFYTQVTFFEKIKEYSDDWKQESVATLFLQIAEEFLKLHFTPVEGGRKNTFTIYQIPLAISEGVEKYRKLIWESLSSLCEIEKYRARVRKILSSYGGIIEDISIPVLQFDLKYIESILESHFPPDELENCLLVNRIVQVFSNINFSCESAFAKYFVGEYFQLYLILKGPDYTEEVGYEECEQLKRKTINQYVSNCNLEMFKKLIDVCNDISEFDDRTSWEVGEGLGIAFDALCLQKDCCVDAIKYYIEKDTPSNLHPYRLIDILISLLCDQEVYQIIASKEYSQKNAWLYAYYHELPSELITPKHLQGLYNFLKDTSDRDITSSSMRDVDFLEKYNVMDKQALIKGSKIILAKMEYSPFIVHIYFDLLFNNYHNTPQEVIQKYNCNLELLEEIYCAMLSHDNHSDYNGQFLKEIYLVRPSILDKYIRYLINKNEGSFSDHQERHRCFFDLDDFIEIYNKIFEQLLENCQFSKMSVPYFLESLLLPTQNEQNLLGRQDEWIRQCIQLFSNDETKMYCLFSVISKLEIERKKEYILLFLENNSLFEDFQRIPLTPTSWSWSGSAVPMYSVWIEFLESLLSNFIGLKWIKHKKYIETQIGYLKERIESEQIDEILRG</sequence>
<dbReference type="RefSeq" id="WP_101882670.1">
    <property type="nucleotide sequence ID" value="NZ_CAXSWW010000012.1"/>
</dbReference>
<dbReference type="Proteomes" id="UP000234840">
    <property type="component" value="Unassembled WGS sequence"/>
</dbReference>
<reference evidence="2 3" key="1">
    <citation type="journal article" date="2017" name="Genome Med.">
        <title>A novel Ruminococcus gnavus clade enriched in inflammatory bowel disease patients.</title>
        <authorList>
            <person name="Hall A.B."/>
            <person name="Yassour M."/>
            <person name="Sauk J."/>
            <person name="Garner A."/>
            <person name="Jiang X."/>
            <person name="Arthur T."/>
            <person name="Lagoudas G.K."/>
            <person name="Vatanen T."/>
            <person name="Fornelos N."/>
            <person name="Wilson R."/>
            <person name="Bertha M."/>
            <person name="Cohen M."/>
            <person name="Garber J."/>
            <person name="Khalili H."/>
            <person name="Gevers D."/>
            <person name="Ananthakrishnan A.N."/>
            <person name="Kugathasan S."/>
            <person name="Lander E.S."/>
            <person name="Blainey P."/>
            <person name="Vlamakis H."/>
            <person name="Xavier R.J."/>
            <person name="Huttenhower C."/>
        </authorList>
    </citation>
    <scope>NUCLEOTIDE SEQUENCE [LARGE SCALE GENOMIC DNA]</scope>
    <source>
        <strain evidence="2 3">RJX1128</strain>
    </source>
</reference>
<dbReference type="EMBL" id="NIHW01000028">
    <property type="protein sequence ID" value="PLT84919.1"/>
    <property type="molecule type" value="Genomic_DNA"/>
</dbReference>
<dbReference type="InterPro" id="IPR027417">
    <property type="entry name" value="P-loop_NTPase"/>
</dbReference>
<evidence type="ECO:0000259" key="1">
    <source>
        <dbReference type="Pfam" id="PF20720"/>
    </source>
</evidence>
<organism evidence="2 3">
    <name type="scientific">Mediterraneibacter gnavus</name>
    <name type="common">Ruminococcus gnavus</name>
    <dbReference type="NCBI Taxonomy" id="33038"/>
    <lineage>
        <taxon>Bacteria</taxon>
        <taxon>Bacillati</taxon>
        <taxon>Bacillota</taxon>
        <taxon>Clostridia</taxon>
        <taxon>Lachnospirales</taxon>
        <taxon>Lachnospiraceae</taxon>
        <taxon>Mediterraneibacter</taxon>
    </lineage>
</organism>
<protein>
    <recommendedName>
        <fullName evidence="1">Novel STAND NTPase 3 domain-containing protein</fullName>
    </recommendedName>
</protein>
<evidence type="ECO:0000313" key="2">
    <source>
        <dbReference type="EMBL" id="PLT84919.1"/>
    </source>
</evidence>
<dbReference type="InterPro" id="IPR049050">
    <property type="entry name" value="nSTAND3"/>
</dbReference>
<accession>A0A2N5PYB0</accession>
<feature type="domain" description="Novel STAND NTPase 3" evidence="1">
    <location>
        <begin position="190"/>
        <end position="331"/>
    </location>
</feature>